<proteinExistence type="predicted"/>
<feature type="compositionally biased region" description="Basic and acidic residues" evidence="1">
    <location>
        <begin position="539"/>
        <end position="561"/>
    </location>
</feature>
<dbReference type="InterPro" id="IPR055449">
    <property type="entry name" value="Iec3-like_M"/>
</dbReference>
<dbReference type="Proteomes" id="UP000241462">
    <property type="component" value="Unassembled WGS sequence"/>
</dbReference>
<sequence length="561" mass="61627">MQLRWVATPKTRHQLLLSTLPRLSSFGISTAARRDSYSFTSLPAINRAYDTRSFSKVNPLLTLLRFSLQRSRPKQALLDAMSSSFARRILNADSHSAPSKGRSHLVNDSNRTQSPSVVYDEDVKDEDGAADVSMGDARPTYKSWKKKYRKMRIQFDMLQTQNEELYQLEQKALRKTKQLASYNDRLLEVLLDINNRPQIPIEKRFDLSLPIASATEEDVTLPLDKEPRPGPRPAKLLRELINDVPHLDFATTAERYPEAAHDLIAPVDSPAFDTNHQQQPPPFLTAEDMDNYMWEIDAKTIANPDTYGELPELLTTWAPVARELSAGGHAAGRGATPSLAVTSGKEAAASGAGRGGLSSRDFALRNPTSVYNWLRKHAPRTFLQDHEGGDDKKEKSAEKSSRKAHRADDDAEDEDARPSVRKSTGVSGRKASGEGRASTGSGRANAKGERVSKRASGAHGKDKRKIDEPSHGLGDEAAVGKTSAANKSKRKRTVDDDTGYRPKGGSSRRPGKKRVKTSLGGGAGNEDRIEGSMQLDLAPAKKKDNPRGASDEVTRKSGEVD</sequence>
<feature type="compositionally biased region" description="Basic and acidic residues" evidence="1">
    <location>
        <begin position="383"/>
        <end position="401"/>
    </location>
</feature>
<evidence type="ECO:0000313" key="4">
    <source>
        <dbReference type="EMBL" id="PSR99005.1"/>
    </source>
</evidence>
<feature type="region of interest" description="Disordered" evidence="1">
    <location>
        <begin position="382"/>
        <end position="561"/>
    </location>
</feature>
<protein>
    <submittedName>
        <fullName evidence="4">IEC3 subunit of the Ino80 complex, chromatin re-modelling-domain-containing protein</fullName>
    </submittedName>
</protein>
<dbReference type="STRING" id="2025994.A0A2T3AI36"/>
<gene>
    <name evidence="4" type="ORF">BD289DRAFT_471846</name>
</gene>
<feature type="compositionally biased region" description="Polar residues" evidence="1">
    <location>
        <begin position="106"/>
        <end position="116"/>
    </location>
</feature>
<dbReference type="InterPro" id="IPR032742">
    <property type="entry name" value="Iec3_N"/>
</dbReference>
<evidence type="ECO:0000256" key="1">
    <source>
        <dbReference type="SAM" id="MobiDB-lite"/>
    </source>
</evidence>
<dbReference type="AlphaFoldDB" id="A0A2T3AI36"/>
<dbReference type="Pfam" id="PF24244">
    <property type="entry name" value="Iec3-like_M"/>
    <property type="match status" value="1"/>
</dbReference>
<name>A0A2T3AI36_9PEZI</name>
<evidence type="ECO:0000259" key="3">
    <source>
        <dbReference type="Pfam" id="PF24244"/>
    </source>
</evidence>
<feature type="region of interest" description="Disordered" evidence="1">
    <location>
        <begin position="94"/>
        <end position="116"/>
    </location>
</feature>
<dbReference type="Pfam" id="PF14612">
    <property type="entry name" value="Ino80_Iec3"/>
    <property type="match status" value="1"/>
</dbReference>
<keyword evidence="5" id="KW-1185">Reference proteome</keyword>
<dbReference type="EMBL" id="KZ678387">
    <property type="protein sequence ID" value="PSR99005.1"/>
    <property type="molecule type" value="Genomic_DNA"/>
</dbReference>
<dbReference type="GO" id="GO:0031011">
    <property type="term" value="C:Ino80 complex"/>
    <property type="evidence" value="ECO:0007669"/>
    <property type="project" value="InterPro"/>
</dbReference>
<dbReference type="GO" id="GO:0006338">
    <property type="term" value="P:chromatin remodeling"/>
    <property type="evidence" value="ECO:0007669"/>
    <property type="project" value="InterPro"/>
</dbReference>
<evidence type="ECO:0000259" key="2">
    <source>
        <dbReference type="Pfam" id="PF14612"/>
    </source>
</evidence>
<dbReference type="InParanoid" id="A0A2T3AI36"/>
<dbReference type="OrthoDB" id="4095124at2759"/>
<feature type="domain" description="INO80 complex subunit 3 N-terminal" evidence="2">
    <location>
        <begin position="142"/>
        <end position="210"/>
    </location>
</feature>
<reference evidence="4 5" key="1">
    <citation type="journal article" date="2018" name="Mycol. Prog.">
        <title>Coniella lustricola, a new species from submerged detritus.</title>
        <authorList>
            <person name="Raudabaugh D.B."/>
            <person name="Iturriaga T."/>
            <person name="Carver A."/>
            <person name="Mondo S."/>
            <person name="Pangilinan J."/>
            <person name="Lipzen A."/>
            <person name="He G."/>
            <person name="Amirebrahimi M."/>
            <person name="Grigoriev I.V."/>
            <person name="Miller A.N."/>
        </authorList>
    </citation>
    <scope>NUCLEOTIDE SEQUENCE [LARGE SCALE GENOMIC DNA]</scope>
    <source>
        <strain evidence="4 5">B22-T-1</strain>
    </source>
</reference>
<feature type="compositionally biased region" description="Basic and acidic residues" evidence="1">
    <location>
        <begin position="464"/>
        <end position="474"/>
    </location>
</feature>
<accession>A0A2T3AI36</accession>
<organism evidence="4 5">
    <name type="scientific">Coniella lustricola</name>
    <dbReference type="NCBI Taxonomy" id="2025994"/>
    <lineage>
        <taxon>Eukaryota</taxon>
        <taxon>Fungi</taxon>
        <taxon>Dikarya</taxon>
        <taxon>Ascomycota</taxon>
        <taxon>Pezizomycotina</taxon>
        <taxon>Sordariomycetes</taxon>
        <taxon>Sordariomycetidae</taxon>
        <taxon>Diaporthales</taxon>
        <taxon>Schizoparmaceae</taxon>
        <taxon>Coniella</taxon>
    </lineage>
</organism>
<feature type="domain" description="INO80 complex subunit 3-like middle region" evidence="3">
    <location>
        <begin position="237"/>
        <end position="387"/>
    </location>
</feature>
<evidence type="ECO:0000313" key="5">
    <source>
        <dbReference type="Proteomes" id="UP000241462"/>
    </source>
</evidence>